<proteinExistence type="predicted"/>
<feature type="domain" description="Phospholipase C/D" evidence="1">
    <location>
        <begin position="6"/>
        <end position="134"/>
    </location>
</feature>
<organism evidence="2 3">
    <name type="scientific">Desulfitobacterium hafniense (strain DSM 10664 / DCB-2)</name>
    <dbReference type="NCBI Taxonomy" id="272564"/>
    <lineage>
        <taxon>Bacteria</taxon>
        <taxon>Bacillati</taxon>
        <taxon>Bacillota</taxon>
        <taxon>Clostridia</taxon>
        <taxon>Eubacteriales</taxon>
        <taxon>Desulfitobacteriaceae</taxon>
        <taxon>Desulfitobacterium</taxon>
    </lineage>
</organism>
<dbReference type="RefSeq" id="WP_015944785.1">
    <property type="nucleotide sequence ID" value="NC_011830.1"/>
</dbReference>
<dbReference type="HOGENOM" id="CLU_064046_1_0_9"/>
<evidence type="ECO:0000313" key="2">
    <source>
        <dbReference type="EMBL" id="ACL21801.1"/>
    </source>
</evidence>
<reference evidence="2 3" key="1">
    <citation type="journal article" date="2012" name="BMC Microbiol.">
        <title>Genome sequence of Desulfitobacterium hafniense DCB-2, a Gram-positive anaerobe capable of dehalogenation and metal reduction.</title>
        <authorList>
            <person name="Kim S.H."/>
            <person name="Harzman C."/>
            <person name="Davis J.K."/>
            <person name="Hutcheson R."/>
            <person name="Broderick J.B."/>
            <person name="Marsh T.L."/>
            <person name="Tiedje J.M."/>
        </authorList>
    </citation>
    <scope>NUCLEOTIDE SEQUENCE [LARGE SCALE GENOMIC DNA]</scope>
    <source>
        <strain evidence="3">DSM 10664 / DCB-2</strain>
    </source>
</reference>
<dbReference type="DNASU" id="7260806"/>
<gene>
    <name evidence="2" type="ordered locus">Dhaf_3785</name>
</gene>
<dbReference type="InterPro" id="IPR029002">
    <property type="entry name" value="PLPC/GPLD1"/>
</dbReference>
<protein>
    <recommendedName>
        <fullName evidence="1">Phospholipase C/D domain-containing protein</fullName>
    </recommendedName>
</protein>
<evidence type="ECO:0000313" key="3">
    <source>
        <dbReference type="Proteomes" id="UP000007726"/>
    </source>
</evidence>
<dbReference type="Proteomes" id="UP000007726">
    <property type="component" value="Chromosome"/>
</dbReference>
<dbReference type="Pfam" id="PF00882">
    <property type="entry name" value="Zn_dep_PLPC"/>
    <property type="match status" value="1"/>
</dbReference>
<evidence type="ECO:0000259" key="1">
    <source>
        <dbReference type="Pfam" id="PF00882"/>
    </source>
</evidence>
<sequence>MPACLTHYQFGQEILDRLDPELKSCALAYQGEFDVGLQGPDIFFFYKPYRKTRIAAYGNACHDQPAIEMFRTILKKVHHKGPLAYMMGLICHYILDANCHPYVYKHSSDMSEHHLMEAAYDRHILTRSGRDQARHLTIPSSGLDFQAMAELWPGMSTATIKKCVTSQRNYIWLLDQPRILSVCQAVAGSRGKFTAMSLPDELSWIQEKYARNLDVLYSKALEEGPEKIRQAWAQMGTRNMDSSGFELNYKGEAVFEGAEKREND</sequence>
<dbReference type="EMBL" id="CP001336">
    <property type="protein sequence ID" value="ACL21801.1"/>
    <property type="molecule type" value="Genomic_DNA"/>
</dbReference>
<dbReference type="KEGG" id="dhd:Dhaf_3785"/>
<dbReference type="AlphaFoldDB" id="B8FRP1"/>
<name>B8FRP1_DESHD</name>
<accession>B8FRP1</accession>